<reference evidence="2" key="1">
    <citation type="journal article" date="2017" name="Nature">
        <title>The sunflower genome provides insights into oil metabolism, flowering and Asterid evolution.</title>
        <authorList>
            <person name="Badouin H."/>
            <person name="Gouzy J."/>
            <person name="Grassa C.J."/>
            <person name="Murat F."/>
            <person name="Staton S.E."/>
            <person name="Cottret L."/>
            <person name="Lelandais-Briere C."/>
            <person name="Owens G.L."/>
            <person name="Carrere S."/>
            <person name="Mayjonade B."/>
            <person name="Legrand L."/>
            <person name="Gill N."/>
            <person name="Kane N.C."/>
            <person name="Bowers J.E."/>
            <person name="Hubner S."/>
            <person name="Bellec A."/>
            <person name="Berard A."/>
            <person name="Berges H."/>
            <person name="Blanchet N."/>
            <person name="Boniface M.C."/>
            <person name="Brunel D."/>
            <person name="Catrice O."/>
            <person name="Chaidir N."/>
            <person name="Claudel C."/>
            <person name="Donnadieu C."/>
            <person name="Faraut T."/>
            <person name="Fievet G."/>
            <person name="Helmstetter N."/>
            <person name="King M."/>
            <person name="Knapp S.J."/>
            <person name="Lai Z."/>
            <person name="Le Paslier M.C."/>
            <person name="Lippi Y."/>
            <person name="Lorenzon L."/>
            <person name="Mandel J.R."/>
            <person name="Marage G."/>
            <person name="Marchand G."/>
            <person name="Marquand E."/>
            <person name="Bret-Mestries E."/>
            <person name="Morien E."/>
            <person name="Nambeesan S."/>
            <person name="Nguyen T."/>
            <person name="Pegot-Espagnet P."/>
            <person name="Pouilly N."/>
            <person name="Raftis F."/>
            <person name="Sallet E."/>
            <person name="Schiex T."/>
            <person name="Thomas J."/>
            <person name="Vandecasteele C."/>
            <person name="Vares D."/>
            <person name="Vear F."/>
            <person name="Vautrin S."/>
            <person name="Crespi M."/>
            <person name="Mangin B."/>
            <person name="Burke J.M."/>
            <person name="Salse J."/>
            <person name="Munos S."/>
            <person name="Vincourt P."/>
            <person name="Rieseberg L.H."/>
            <person name="Langlade N.B."/>
        </authorList>
    </citation>
    <scope>NUCLEOTIDE SEQUENCE</scope>
    <source>
        <tissue evidence="2">Leaves</tissue>
    </source>
</reference>
<evidence type="ECO:0000313" key="3">
    <source>
        <dbReference type="Proteomes" id="UP000215914"/>
    </source>
</evidence>
<keyword evidence="1" id="KW-0472">Membrane</keyword>
<sequence length="51" mass="6086">MICEQINCVNTLHTFVKCVFYSVYIGTIYMLCSLLFVLSWCTFYKLMQMNE</sequence>
<organism evidence="2 3">
    <name type="scientific">Helianthus annuus</name>
    <name type="common">Common sunflower</name>
    <dbReference type="NCBI Taxonomy" id="4232"/>
    <lineage>
        <taxon>Eukaryota</taxon>
        <taxon>Viridiplantae</taxon>
        <taxon>Streptophyta</taxon>
        <taxon>Embryophyta</taxon>
        <taxon>Tracheophyta</taxon>
        <taxon>Spermatophyta</taxon>
        <taxon>Magnoliopsida</taxon>
        <taxon>eudicotyledons</taxon>
        <taxon>Gunneridae</taxon>
        <taxon>Pentapetalae</taxon>
        <taxon>asterids</taxon>
        <taxon>campanulids</taxon>
        <taxon>Asterales</taxon>
        <taxon>Asteraceae</taxon>
        <taxon>Asteroideae</taxon>
        <taxon>Heliantheae alliance</taxon>
        <taxon>Heliantheae</taxon>
        <taxon>Helianthus</taxon>
    </lineage>
</organism>
<accession>A0A9K3HG24</accession>
<dbReference type="Gramene" id="mRNA:HanXRQr2_Chr12g0538251">
    <property type="protein sequence ID" value="CDS:HanXRQr2_Chr12g0538251.1"/>
    <property type="gene ID" value="HanXRQr2_Chr12g0538251"/>
</dbReference>
<gene>
    <name evidence="2" type="ORF">HanXRQr2_Chr12g0538251</name>
</gene>
<comment type="caution">
    <text evidence="2">The sequence shown here is derived from an EMBL/GenBank/DDBJ whole genome shotgun (WGS) entry which is preliminary data.</text>
</comment>
<keyword evidence="1" id="KW-1133">Transmembrane helix</keyword>
<reference evidence="2" key="2">
    <citation type="submission" date="2020-06" db="EMBL/GenBank/DDBJ databases">
        <title>Helianthus annuus Genome sequencing and assembly Release 2.</title>
        <authorList>
            <person name="Gouzy J."/>
            <person name="Langlade N."/>
            <person name="Munos S."/>
        </authorList>
    </citation>
    <scope>NUCLEOTIDE SEQUENCE</scope>
    <source>
        <tissue evidence="2">Leaves</tissue>
    </source>
</reference>
<feature type="transmembrane region" description="Helical" evidence="1">
    <location>
        <begin position="19"/>
        <end position="43"/>
    </location>
</feature>
<keyword evidence="1" id="KW-0812">Transmembrane</keyword>
<name>A0A9K3HG24_HELAN</name>
<dbReference type="Proteomes" id="UP000215914">
    <property type="component" value="Unassembled WGS sequence"/>
</dbReference>
<evidence type="ECO:0000313" key="2">
    <source>
        <dbReference type="EMBL" id="KAF5777656.1"/>
    </source>
</evidence>
<keyword evidence="3" id="KW-1185">Reference proteome</keyword>
<dbReference type="AlphaFoldDB" id="A0A9K3HG24"/>
<dbReference type="EMBL" id="MNCJ02000327">
    <property type="protein sequence ID" value="KAF5777656.1"/>
    <property type="molecule type" value="Genomic_DNA"/>
</dbReference>
<protein>
    <submittedName>
        <fullName evidence="2">Uncharacterized protein</fullName>
    </submittedName>
</protein>
<proteinExistence type="predicted"/>
<evidence type="ECO:0000256" key="1">
    <source>
        <dbReference type="SAM" id="Phobius"/>
    </source>
</evidence>